<dbReference type="AlphaFoldDB" id="A0A328U9P2"/>
<sequence>MTIQHWRHLWRSAPRLSRYTFHWDILKNDSFVVVTAAEARISATVPDRFIGDAKPIVVGNIASHDGFVEFTLWWQGDFPYLNIWTDITVFDPSDPSGAN</sequence>
<organism evidence="1 2">
    <name type="scientific">Paenibacillus montanisoli</name>
    <dbReference type="NCBI Taxonomy" id="2081970"/>
    <lineage>
        <taxon>Bacteria</taxon>
        <taxon>Bacillati</taxon>
        <taxon>Bacillota</taxon>
        <taxon>Bacilli</taxon>
        <taxon>Bacillales</taxon>
        <taxon>Paenibacillaceae</taxon>
        <taxon>Paenibacillus</taxon>
    </lineage>
</organism>
<gene>
    <name evidence="1" type="ORF">DL346_09180</name>
</gene>
<protein>
    <submittedName>
        <fullName evidence="1">Uncharacterized protein</fullName>
    </submittedName>
</protein>
<accession>A0A328U9P2</accession>
<name>A0A328U9P2_9BACL</name>
<dbReference type="Proteomes" id="UP000249260">
    <property type="component" value="Unassembled WGS sequence"/>
</dbReference>
<dbReference type="EMBL" id="QLUW01000001">
    <property type="protein sequence ID" value="RAP78573.1"/>
    <property type="molecule type" value="Genomic_DNA"/>
</dbReference>
<keyword evidence="2" id="KW-1185">Reference proteome</keyword>
<evidence type="ECO:0000313" key="2">
    <source>
        <dbReference type="Proteomes" id="UP000249260"/>
    </source>
</evidence>
<evidence type="ECO:0000313" key="1">
    <source>
        <dbReference type="EMBL" id="RAP78573.1"/>
    </source>
</evidence>
<proteinExistence type="predicted"/>
<comment type="caution">
    <text evidence="1">The sequence shown here is derived from an EMBL/GenBank/DDBJ whole genome shotgun (WGS) entry which is preliminary data.</text>
</comment>
<dbReference type="RefSeq" id="WP_112881696.1">
    <property type="nucleotide sequence ID" value="NZ_QLUW01000001.1"/>
</dbReference>
<reference evidence="1 2" key="1">
    <citation type="submission" date="2018-06" db="EMBL/GenBank/DDBJ databases">
        <title>Paenibacillus montanisoli sp. nov., isolated from mountain area soil.</title>
        <authorList>
            <person name="Wu M."/>
        </authorList>
    </citation>
    <scope>NUCLEOTIDE SEQUENCE [LARGE SCALE GENOMIC DNA]</scope>
    <source>
        <strain evidence="1 2">RA17</strain>
    </source>
</reference>